<evidence type="ECO:0000256" key="4">
    <source>
        <dbReference type="ARBA" id="ARBA00013030"/>
    </source>
</evidence>
<protein>
    <recommendedName>
        <fullName evidence="4">phosphoserine transaminase</fullName>
        <ecNumber evidence="4">2.6.1.52</ecNumber>
    </recommendedName>
    <alternativeName>
        <fullName evidence="12">Phosphohydroxythreonine aminotransferase</fullName>
    </alternativeName>
</protein>
<gene>
    <name evidence="16" type="ORF">C5O19_12390</name>
</gene>
<comment type="pathway">
    <text evidence="2">Amino-acid biosynthesis; L-serine biosynthesis; L-serine from 3-phospho-D-glycerate: step 2/3.</text>
</comment>
<keyword evidence="9" id="KW-0663">Pyridoxal phosphate</keyword>
<keyword evidence="7" id="KW-0028">Amino-acid biosynthesis</keyword>
<comment type="catalytic activity">
    <reaction evidence="13">
        <text>4-(phosphooxy)-L-threonine + 2-oxoglutarate = (R)-3-hydroxy-2-oxo-4-phosphooxybutanoate + L-glutamate</text>
        <dbReference type="Rhea" id="RHEA:16573"/>
        <dbReference type="ChEBI" id="CHEBI:16810"/>
        <dbReference type="ChEBI" id="CHEBI:29985"/>
        <dbReference type="ChEBI" id="CHEBI:58452"/>
        <dbReference type="ChEBI" id="CHEBI:58538"/>
        <dbReference type="EC" id="2.6.1.52"/>
    </reaction>
</comment>
<dbReference type="InterPro" id="IPR015421">
    <property type="entry name" value="PyrdxlP-dep_Trfase_major"/>
</dbReference>
<keyword evidence="6 16" id="KW-0032">Aminotransferase</keyword>
<dbReference type="InterPro" id="IPR015424">
    <property type="entry name" value="PyrdxlP-dep_Trfase"/>
</dbReference>
<sequence length="376" mass="42408">MAQVYFTPGPAELYPTVSQHIKTALDEHIGSISHRSAAFRKIYQHTDEQLRTLLNIPATHAILFTGSATEIWERMIQNCVEFESFHCINGSFSQKFYDTANDLKKFTHRFEKPLGQGFDYEDFVKVTDGTAAKGEDNNGKVKIPDYVELVCLTANETSTGVQMRGVDINKLKRSYRSKLFCVDMVSSAPYHSLDFEEVDSAFFSVQKSFGLPAGLGVWIASEKCLAKAEQLREKDLSIGSYHSLPSLWKNYKNFETPETPNVWNIYLLGKVAEDMNRIGVEAIRKETDAKAKKIYDFLEKTEGYEPYVKNPEHRSPTVAVANTTEPSKQLIERLKTQGMILGSGYGKAKETQVRIANFPAVSMEQVETLLQAMKPV</sequence>
<dbReference type="GO" id="GO:0008453">
    <property type="term" value="F:alanine-glyoxylate transaminase activity"/>
    <property type="evidence" value="ECO:0007669"/>
    <property type="project" value="TreeGrafter"/>
</dbReference>
<keyword evidence="11" id="KW-0718">Serine biosynthesis</keyword>
<name>A0A2S7IRN6_9BACT</name>
<dbReference type="InterPro" id="IPR000192">
    <property type="entry name" value="Aminotrans_V_dom"/>
</dbReference>
<evidence type="ECO:0000256" key="14">
    <source>
        <dbReference type="ARBA" id="ARBA00049007"/>
    </source>
</evidence>
<evidence type="ECO:0000256" key="12">
    <source>
        <dbReference type="ARBA" id="ARBA00031421"/>
    </source>
</evidence>
<feature type="domain" description="Aminotransferase class V" evidence="15">
    <location>
        <begin position="142"/>
        <end position="345"/>
    </location>
</feature>
<dbReference type="GO" id="GO:0019265">
    <property type="term" value="P:glycine biosynthetic process, by transamination of glyoxylate"/>
    <property type="evidence" value="ECO:0007669"/>
    <property type="project" value="TreeGrafter"/>
</dbReference>
<evidence type="ECO:0000256" key="8">
    <source>
        <dbReference type="ARBA" id="ARBA00022679"/>
    </source>
</evidence>
<evidence type="ECO:0000256" key="11">
    <source>
        <dbReference type="ARBA" id="ARBA00023299"/>
    </source>
</evidence>
<organism evidence="16 17">
    <name type="scientific">Siphonobacter curvatus</name>
    <dbReference type="NCBI Taxonomy" id="2094562"/>
    <lineage>
        <taxon>Bacteria</taxon>
        <taxon>Pseudomonadati</taxon>
        <taxon>Bacteroidota</taxon>
        <taxon>Cytophagia</taxon>
        <taxon>Cytophagales</taxon>
        <taxon>Cytophagaceae</taxon>
        <taxon>Siphonobacter</taxon>
    </lineage>
</organism>
<dbReference type="RefSeq" id="WP_104712601.1">
    <property type="nucleotide sequence ID" value="NZ_PTRA01000001.1"/>
</dbReference>
<keyword evidence="17" id="KW-1185">Reference proteome</keyword>
<dbReference type="InterPro" id="IPR015422">
    <property type="entry name" value="PyrdxlP-dep_Trfase_small"/>
</dbReference>
<keyword evidence="10" id="KW-0664">Pyridoxine biosynthesis</keyword>
<evidence type="ECO:0000256" key="10">
    <source>
        <dbReference type="ARBA" id="ARBA00023096"/>
    </source>
</evidence>
<dbReference type="PIRSF" id="PIRSF000525">
    <property type="entry name" value="SerC"/>
    <property type="match status" value="1"/>
</dbReference>
<dbReference type="Gene3D" id="3.90.1150.10">
    <property type="entry name" value="Aspartate Aminotransferase, domain 1"/>
    <property type="match status" value="1"/>
</dbReference>
<evidence type="ECO:0000256" key="13">
    <source>
        <dbReference type="ARBA" id="ARBA00047630"/>
    </source>
</evidence>
<evidence type="ECO:0000313" key="16">
    <source>
        <dbReference type="EMBL" id="PQA60375.1"/>
    </source>
</evidence>
<dbReference type="GO" id="GO:0004760">
    <property type="term" value="F:L-serine-pyruvate transaminase activity"/>
    <property type="evidence" value="ECO:0007669"/>
    <property type="project" value="TreeGrafter"/>
</dbReference>
<dbReference type="Proteomes" id="UP000239590">
    <property type="component" value="Unassembled WGS sequence"/>
</dbReference>
<dbReference type="EC" id="2.6.1.52" evidence="4"/>
<evidence type="ECO:0000256" key="1">
    <source>
        <dbReference type="ARBA" id="ARBA00001933"/>
    </source>
</evidence>
<dbReference type="PANTHER" id="PTHR21152:SF40">
    <property type="entry name" value="ALANINE--GLYOXYLATE AMINOTRANSFERASE"/>
    <property type="match status" value="1"/>
</dbReference>
<comment type="cofactor">
    <cofactor evidence="1">
        <name>pyridoxal 5'-phosphate</name>
        <dbReference type="ChEBI" id="CHEBI:597326"/>
    </cofactor>
</comment>
<comment type="similarity">
    <text evidence="3">Belongs to the class-V pyridoxal-phosphate-dependent aminotransferase family. SerC subfamily.</text>
</comment>
<evidence type="ECO:0000256" key="6">
    <source>
        <dbReference type="ARBA" id="ARBA00022576"/>
    </source>
</evidence>
<dbReference type="AlphaFoldDB" id="A0A2S7IRN6"/>
<evidence type="ECO:0000256" key="7">
    <source>
        <dbReference type="ARBA" id="ARBA00022605"/>
    </source>
</evidence>
<dbReference type="SUPFAM" id="SSF53383">
    <property type="entry name" value="PLP-dependent transferases"/>
    <property type="match status" value="1"/>
</dbReference>
<comment type="caution">
    <text evidence="16">The sequence shown here is derived from an EMBL/GenBank/DDBJ whole genome shotgun (WGS) entry which is preliminary data.</text>
</comment>
<dbReference type="PANTHER" id="PTHR21152">
    <property type="entry name" value="AMINOTRANSFERASE CLASS V"/>
    <property type="match status" value="1"/>
</dbReference>
<dbReference type="GO" id="GO:0004648">
    <property type="term" value="F:O-phospho-L-serine:2-oxoglutarate aminotransferase activity"/>
    <property type="evidence" value="ECO:0007669"/>
    <property type="project" value="UniProtKB-EC"/>
</dbReference>
<evidence type="ECO:0000313" key="17">
    <source>
        <dbReference type="Proteomes" id="UP000239590"/>
    </source>
</evidence>
<dbReference type="GO" id="GO:0006564">
    <property type="term" value="P:L-serine biosynthetic process"/>
    <property type="evidence" value="ECO:0007669"/>
    <property type="project" value="UniProtKB-KW"/>
</dbReference>
<keyword evidence="8 16" id="KW-0808">Transferase</keyword>
<dbReference type="Gene3D" id="3.40.640.10">
    <property type="entry name" value="Type I PLP-dependent aspartate aminotransferase-like (Major domain)"/>
    <property type="match status" value="1"/>
</dbReference>
<comment type="catalytic activity">
    <reaction evidence="14">
        <text>O-phospho-L-serine + 2-oxoglutarate = 3-phosphooxypyruvate + L-glutamate</text>
        <dbReference type="Rhea" id="RHEA:14329"/>
        <dbReference type="ChEBI" id="CHEBI:16810"/>
        <dbReference type="ChEBI" id="CHEBI:18110"/>
        <dbReference type="ChEBI" id="CHEBI:29985"/>
        <dbReference type="ChEBI" id="CHEBI:57524"/>
        <dbReference type="EC" id="2.6.1.52"/>
    </reaction>
</comment>
<dbReference type="UniPathway" id="UPA00135">
    <property type="reaction ID" value="UER00197"/>
</dbReference>
<accession>A0A2S7IRN6</accession>
<reference evidence="17" key="1">
    <citation type="submission" date="2018-02" db="EMBL/GenBank/DDBJ databases">
        <title>Genome sequencing of Solimonas sp. HR-BB.</title>
        <authorList>
            <person name="Lee Y."/>
            <person name="Jeon C.O."/>
        </authorList>
    </citation>
    <scope>NUCLEOTIDE SEQUENCE [LARGE SCALE GENOMIC DNA]</scope>
    <source>
        <strain evidence="17">HR-U</strain>
    </source>
</reference>
<proteinExistence type="inferred from homology"/>
<dbReference type="Pfam" id="PF00266">
    <property type="entry name" value="Aminotran_5"/>
    <property type="match status" value="1"/>
</dbReference>
<dbReference type="InterPro" id="IPR022278">
    <property type="entry name" value="Pser_aminoTfrase"/>
</dbReference>
<evidence type="ECO:0000256" key="2">
    <source>
        <dbReference type="ARBA" id="ARBA00005099"/>
    </source>
</evidence>
<dbReference type="OrthoDB" id="975012at2"/>
<evidence type="ECO:0000256" key="3">
    <source>
        <dbReference type="ARBA" id="ARBA00006904"/>
    </source>
</evidence>
<dbReference type="GO" id="GO:0008615">
    <property type="term" value="P:pyridoxine biosynthetic process"/>
    <property type="evidence" value="ECO:0007669"/>
    <property type="project" value="UniProtKB-KW"/>
</dbReference>
<keyword evidence="5" id="KW-0963">Cytoplasm</keyword>
<evidence type="ECO:0000256" key="5">
    <source>
        <dbReference type="ARBA" id="ARBA00022490"/>
    </source>
</evidence>
<dbReference type="EMBL" id="PTRA01000001">
    <property type="protein sequence ID" value="PQA60375.1"/>
    <property type="molecule type" value="Genomic_DNA"/>
</dbReference>
<evidence type="ECO:0000259" key="15">
    <source>
        <dbReference type="Pfam" id="PF00266"/>
    </source>
</evidence>
<evidence type="ECO:0000256" key="9">
    <source>
        <dbReference type="ARBA" id="ARBA00022898"/>
    </source>
</evidence>